<evidence type="ECO:0000259" key="2">
    <source>
        <dbReference type="PROSITE" id="PS50060"/>
    </source>
</evidence>
<keyword evidence="1" id="KW-0732">Signal</keyword>
<organism evidence="3 4">
    <name type="scientific">Paragonimus skrjabini miyazakii</name>
    <dbReference type="NCBI Taxonomy" id="59628"/>
    <lineage>
        <taxon>Eukaryota</taxon>
        <taxon>Metazoa</taxon>
        <taxon>Spiralia</taxon>
        <taxon>Lophotrochozoa</taxon>
        <taxon>Platyhelminthes</taxon>
        <taxon>Trematoda</taxon>
        <taxon>Digenea</taxon>
        <taxon>Plagiorchiida</taxon>
        <taxon>Troglotremata</taxon>
        <taxon>Troglotrematidae</taxon>
        <taxon>Paragonimus</taxon>
    </lineage>
</organism>
<dbReference type="EMBL" id="JTDE01021403">
    <property type="protein sequence ID" value="KAF7232978.1"/>
    <property type="molecule type" value="Genomic_DNA"/>
</dbReference>
<dbReference type="InterPro" id="IPR051560">
    <property type="entry name" value="MAM_domain-containing"/>
</dbReference>
<dbReference type="Gene3D" id="2.60.120.200">
    <property type="match status" value="3"/>
</dbReference>
<gene>
    <name evidence="3" type="ORF">EG68_07831</name>
</gene>
<comment type="caution">
    <text evidence="3">The sequence shown here is derived from an EMBL/GenBank/DDBJ whole genome shotgun (WGS) entry which is preliminary data.</text>
</comment>
<dbReference type="AlphaFoldDB" id="A0A8S9YD02"/>
<dbReference type="PROSITE" id="PS50060">
    <property type="entry name" value="MAM_2"/>
    <property type="match status" value="2"/>
</dbReference>
<evidence type="ECO:0000313" key="4">
    <source>
        <dbReference type="Proteomes" id="UP000822476"/>
    </source>
</evidence>
<proteinExistence type="predicted"/>
<name>A0A8S9YD02_9TREM</name>
<dbReference type="GO" id="GO:0016020">
    <property type="term" value="C:membrane"/>
    <property type="evidence" value="ECO:0007669"/>
    <property type="project" value="InterPro"/>
</dbReference>
<keyword evidence="4" id="KW-1185">Reference proteome</keyword>
<evidence type="ECO:0000313" key="3">
    <source>
        <dbReference type="EMBL" id="KAF7232978.1"/>
    </source>
</evidence>
<feature type="signal peptide" evidence="1">
    <location>
        <begin position="1"/>
        <end position="19"/>
    </location>
</feature>
<dbReference type="PANTHER" id="PTHR23282:SF142">
    <property type="entry name" value="MAM DOMAIN-CONTAINING PROTEIN"/>
    <property type="match status" value="1"/>
</dbReference>
<dbReference type="Proteomes" id="UP000822476">
    <property type="component" value="Unassembled WGS sequence"/>
</dbReference>
<reference evidence="3" key="1">
    <citation type="submission" date="2019-07" db="EMBL/GenBank/DDBJ databases">
        <title>Annotation for the trematode Paragonimus miyazaki's.</title>
        <authorList>
            <person name="Choi Y.-J."/>
        </authorList>
    </citation>
    <scope>NUCLEOTIDE SEQUENCE</scope>
    <source>
        <strain evidence="3">Japan</strain>
    </source>
</reference>
<dbReference type="OrthoDB" id="6283122at2759"/>
<feature type="domain" description="MAM" evidence="2">
    <location>
        <begin position="152"/>
        <end position="244"/>
    </location>
</feature>
<sequence>MLLHLGLLLSIICVNDVTSQNWLSCDFEQNTESVCEWVNDSNNWFADWHPVQITANNTAMCTRISRRGRQQNTMEMAKTRTVRLVSPPVSNADGLKCLRMFTLFTANLDITSYSLTLLRRQEGYRCFAFVLEYVVLSFTATVVLKDSIEPLHRCSFESDLCGWTNDQNSWDGQWLLMDLENKWTRAACMIRRPVSGSSTSWSTRYKSTPTNMSQTRLASDPVQVRFWSPAILAEDQVRCIAFQYTASLSVGLVSHSVEGHPLHLALLRRQQGPANSDSDTDQFLLHSPWSVETEELDTDRTKTGPVQARLWSPPILRKHKLSCLTFTYYIYVGVQLPSVSSPEAAGTQHQQGISLALLRRQDGSHSSCSLGKIEATLPFVTAPFSNPRLSSDKCLRQLILRGLNYGFAFGFEDILMSVHQGFPFLSLAESSSAPLHVCSFATDMCGWMNDPNSWRHKWRIMTGELASIADQALCLSPLSFSESWITGAGQHLPWSRRPMSTSRESSTSDESIQARLWSPAVLRDDALRCLSFQYRITGIDVKSGAHGPSLGLLRRQDG</sequence>
<feature type="domain" description="MAM" evidence="2">
    <location>
        <begin position="23"/>
        <end position="44"/>
    </location>
</feature>
<evidence type="ECO:0000256" key="1">
    <source>
        <dbReference type="SAM" id="SignalP"/>
    </source>
</evidence>
<protein>
    <recommendedName>
        <fullName evidence="2">MAM domain-containing protein</fullName>
    </recommendedName>
</protein>
<dbReference type="PANTHER" id="PTHR23282">
    <property type="entry name" value="APICAL ENDOSOMAL GLYCOPROTEIN PRECURSOR"/>
    <property type="match status" value="1"/>
</dbReference>
<feature type="chain" id="PRO_5035909511" description="MAM domain-containing protein" evidence="1">
    <location>
        <begin position="20"/>
        <end position="558"/>
    </location>
</feature>
<dbReference type="InterPro" id="IPR000998">
    <property type="entry name" value="MAM_dom"/>
</dbReference>
<accession>A0A8S9YD02</accession>